<evidence type="ECO:0000256" key="3">
    <source>
        <dbReference type="ARBA" id="ARBA00022448"/>
    </source>
</evidence>
<evidence type="ECO:0000313" key="11">
    <source>
        <dbReference type="Proteomes" id="UP000053257"/>
    </source>
</evidence>
<evidence type="ECO:0000256" key="7">
    <source>
        <dbReference type="SAM" id="MobiDB-lite"/>
    </source>
</evidence>
<keyword evidence="5 8" id="KW-1133">Transmembrane helix</keyword>
<dbReference type="OrthoDB" id="413079at2759"/>
<dbReference type="HOGENOM" id="CLU_021993_6_0_1"/>
<dbReference type="GO" id="GO:0022857">
    <property type="term" value="F:transmembrane transporter activity"/>
    <property type="evidence" value="ECO:0007669"/>
    <property type="project" value="InterPro"/>
</dbReference>
<evidence type="ECO:0000256" key="2">
    <source>
        <dbReference type="ARBA" id="ARBA00008335"/>
    </source>
</evidence>
<dbReference type="SUPFAM" id="SSF103473">
    <property type="entry name" value="MFS general substrate transporter"/>
    <property type="match status" value="1"/>
</dbReference>
<feature type="region of interest" description="Disordered" evidence="7">
    <location>
        <begin position="1"/>
        <end position="77"/>
    </location>
</feature>
<evidence type="ECO:0000256" key="4">
    <source>
        <dbReference type="ARBA" id="ARBA00022692"/>
    </source>
</evidence>
<dbReference type="PANTHER" id="PTHR23514">
    <property type="entry name" value="BYPASS OF STOP CODON PROTEIN 6"/>
    <property type="match status" value="1"/>
</dbReference>
<feature type="transmembrane region" description="Helical" evidence="8">
    <location>
        <begin position="235"/>
        <end position="257"/>
    </location>
</feature>
<dbReference type="AlphaFoldDB" id="A0A0C3S1H0"/>
<feature type="transmembrane region" description="Helical" evidence="8">
    <location>
        <begin position="171"/>
        <end position="188"/>
    </location>
</feature>
<gene>
    <name evidence="10" type="ORF">PHLGIDRAFT_367247</name>
</gene>
<keyword evidence="4 8" id="KW-0812">Transmembrane</keyword>
<accession>A0A0C3S1H0</accession>
<dbReference type="InterPro" id="IPR020846">
    <property type="entry name" value="MFS_dom"/>
</dbReference>
<comment type="subcellular location">
    <subcellularLocation>
        <location evidence="1">Endomembrane system</location>
        <topology evidence="1">Multi-pass membrane protein</topology>
    </subcellularLocation>
</comment>
<evidence type="ECO:0000313" key="10">
    <source>
        <dbReference type="EMBL" id="KIP01300.1"/>
    </source>
</evidence>
<dbReference type="STRING" id="745531.A0A0C3S1H0"/>
<dbReference type="Gene3D" id="1.20.1250.20">
    <property type="entry name" value="MFS general substrate transporter like domains"/>
    <property type="match status" value="1"/>
</dbReference>
<organism evidence="10 11">
    <name type="scientific">Phlebiopsis gigantea (strain 11061_1 CR5-6)</name>
    <name type="common">White-rot fungus</name>
    <name type="synonym">Peniophora gigantea</name>
    <dbReference type="NCBI Taxonomy" id="745531"/>
    <lineage>
        <taxon>Eukaryota</taxon>
        <taxon>Fungi</taxon>
        <taxon>Dikarya</taxon>
        <taxon>Basidiomycota</taxon>
        <taxon>Agaricomycotina</taxon>
        <taxon>Agaricomycetes</taxon>
        <taxon>Polyporales</taxon>
        <taxon>Phanerochaetaceae</taxon>
        <taxon>Phlebiopsis</taxon>
    </lineage>
</organism>
<feature type="transmembrane region" description="Helical" evidence="8">
    <location>
        <begin position="316"/>
        <end position="335"/>
    </location>
</feature>
<feature type="compositionally biased region" description="Basic and acidic residues" evidence="7">
    <location>
        <begin position="34"/>
        <end position="44"/>
    </location>
</feature>
<feature type="transmembrane region" description="Helical" evidence="8">
    <location>
        <begin position="435"/>
        <end position="454"/>
    </location>
</feature>
<feature type="domain" description="Major facilitator superfamily (MFS) profile" evidence="9">
    <location>
        <begin position="85"/>
        <end position="460"/>
    </location>
</feature>
<evidence type="ECO:0000256" key="1">
    <source>
        <dbReference type="ARBA" id="ARBA00004127"/>
    </source>
</evidence>
<feature type="compositionally biased region" description="Low complexity" evidence="7">
    <location>
        <begin position="55"/>
        <end position="64"/>
    </location>
</feature>
<keyword evidence="11" id="KW-1185">Reference proteome</keyword>
<name>A0A0C3S1H0_PHLG1</name>
<evidence type="ECO:0000256" key="5">
    <source>
        <dbReference type="ARBA" id="ARBA00022989"/>
    </source>
</evidence>
<dbReference type="GO" id="GO:0016020">
    <property type="term" value="C:membrane"/>
    <property type="evidence" value="ECO:0007669"/>
    <property type="project" value="TreeGrafter"/>
</dbReference>
<feature type="transmembrane region" description="Helical" evidence="8">
    <location>
        <begin position="118"/>
        <end position="139"/>
    </location>
</feature>
<proteinExistence type="inferred from homology"/>
<dbReference type="InterPro" id="IPR036259">
    <property type="entry name" value="MFS_trans_sf"/>
</dbReference>
<dbReference type="FunFam" id="1.20.1250.20:FF:000286">
    <property type="entry name" value="MFS efflux transporter"/>
    <property type="match status" value="1"/>
</dbReference>
<dbReference type="InterPro" id="IPR011701">
    <property type="entry name" value="MFS"/>
</dbReference>
<comment type="similarity">
    <text evidence="2">Belongs to the major facilitator superfamily.</text>
</comment>
<evidence type="ECO:0000259" key="9">
    <source>
        <dbReference type="PROSITE" id="PS50850"/>
    </source>
</evidence>
<feature type="transmembrane region" description="Helical" evidence="8">
    <location>
        <begin position="209"/>
        <end position="229"/>
    </location>
</feature>
<feature type="transmembrane region" description="Helical" evidence="8">
    <location>
        <begin position="401"/>
        <end position="423"/>
    </location>
</feature>
<evidence type="ECO:0000256" key="6">
    <source>
        <dbReference type="ARBA" id="ARBA00023136"/>
    </source>
</evidence>
<dbReference type="InterPro" id="IPR051788">
    <property type="entry name" value="MFS_Transporter"/>
</dbReference>
<keyword evidence="6 8" id="KW-0472">Membrane</keyword>
<dbReference type="GO" id="GO:0012505">
    <property type="term" value="C:endomembrane system"/>
    <property type="evidence" value="ECO:0007669"/>
    <property type="project" value="UniProtKB-SubCell"/>
</dbReference>
<feature type="transmembrane region" description="Helical" evidence="8">
    <location>
        <begin position="369"/>
        <end position="389"/>
    </location>
</feature>
<dbReference type="Pfam" id="PF07690">
    <property type="entry name" value="MFS_1"/>
    <property type="match status" value="1"/>
</dbReference>
<dbReference type="PROSITE" id="PS50850">
    <property type="entry name" value="MFS"/>
    <property type="match status" value="1"/>
</dbReference>
<reference evidence="10 11" key="1">
    <citation type="journal article" date="2014" name="PLoS Genet.">
        <title>Analysis of the Phlebiopsis gigantea genome, transcriptome and secretome provides insight into its pioneer colonization strategies of wood.</title>
        <authorList>
            <person name="Hori C."/>
            <person name="Ishida T."/>
            <person name="Igarashi K."/>
            <person name="Samejima M."/>
            <person name="Suzuki H."/>
            <person name="Master E."/>
            <person name="Ferreira P."/>
            <person name="Ruiz-Duenas F.J."/>
            <person name="Held B."/>
            <person name="Canessa P."/>
            <person name="Larrondo L.F."/>
            <person name="Schmoll M."/>
            <person name="Druzhinina I.S."/>
            <person name="Kubicek C.P."/>
            <person name="Gaskell J.A."/>
            <person name="Kersten P."/>
            <person name="St John F."/>
            <person name="Glasner J."/>
            <person name="Sabat G."/>
            <person name="Splinter BonDurant S."/>
            <person name="Syed K."/>
            <person name="Yadav J."/>
            <person name="Mgbeahuruike A.C."/>
            <person name="Kovalchuk A."/>
            <person name="Asiegbu F.O."/>
            <person name="Lackner G."/>
            <person name="Hoffmeister D."/>
            <person name="Rencoret J."/>
            <person name="Gutierrez A."/>
            <person name="Sun H."/>
            <person name="Lindquist E."/>
            <person name="Barry K."/>
            <person name="Riley R."/>
            <person name="Grigoriev I.V."/>
            <person name="Henrissat B."/>
            <person name="Kues U."/>
            <person name="Berka R.M."/>
            <person name="Martinez A.T."/>
            <person name="Covert S.F."/>
            <person name="Blanchette R.A."/>
            <person name="Cullen D."/>
        </authorList>
    </citation>
    <scope>NUCLEOTIDE SEQUENCE [LARGE SCALE GENOMIC DNA]</scope>
    <source>
        <strain evidence="10 11">11061_1 CR5-6</strain>
    </source>
</reference>
<keyword evidence="3" id="KW-0813">Transport</keyword>
<feature type="transmembrane region" description="Helical" evidence="8">
    <location>
        <begin position="347"/>
        <end position="363"/>
    </location>
</feature>
<dbReference type="EMBL" id="KN840829">
    <property type="protein sequence ID" value="KIP01300.1"/>
    <property type="molecule type" value="Genomic_DNA"/>
</dbReference>
<dbReference type="Proteomes" id="UP000053257">
    <property type="component" value="Unassembled WGS sequence"/>
</dbReference>
<dbReference type="PANTHER" id="PTHR23514:SF3">
    <property type="entry name" value="BYPASS OF STOP CODON PROTEIN 6"/>
    <property type="match status" value="1"/>
</dbReference>
<sequence length="462" mass="48920">MSSTEVYTETRASESNVSLAVRGRPAHPSQGGDGARKSFDKGGDVELAQLGVGEGVPSSSGEPSAGKTSPAPDRTRQEAAHARAQFAACCFTLFLAGWNDGTTGPLLFRIQEHYHVGYAVVSLIFIFNCLGFVSAAAANVHLTDKLGFGTVMVLGSAAQCVGYALDAPAPPFPVLVLAFAVNGFGIALQDAGANGFVASMKDNAQSKMGVLHAAYGAGALCAPLAATRFSTMPHWSYHFLIALGLAVLNTVSLVLAFRLKTQEATADQAHGKYRQIFRLREVHLLAFFVLAYVGVEVTLGGWIVTYFRHDRGGGDAIGYVSSGFFGGLMLGRVCLLWVNQKLGERRAIYVYTVLAIALELVVWRVPSLIGGSVAVSLVGVLLGPVYPLVMNHAARVLPHWLLTGSIGWIAGFGQAGSAFLPFLTGVVASRAGIWALQPLIVAMMALMLVLWFLVPGAPRRVD</sequence>
<feature type="transmembrane region" description="Helical" evidence="8">
    <location>
        <begin position="282"/>
        <end position="304"/>
    </location>
</feature>
<evidence type="ECO:0000256" key="8">
    <source>
        <dbReference type="SAM" id="Phobius"/>
    </source>
</evidence>
<protein>
    <recommendedName>
        <fullName evidence="9">Major facilitator superfamily (MFS) profile domain-containing protein</fullName>
    </recommendedName>
</protein>